<dbReference type="RefSeq" id="WP_274143102.1">
    <property type="nucleotide sequence ID" value="NZ_JAJUBB010000010.1"/>
</dbReference>
<dbReference type="Gene3D" id="3.60.15.10">
    <property type="entry name" value="Ribonuclease Z/Hydroxyacylglutathione hydrolase-like"/>
    <property type="match status" value="1"/>
</dbReference>
<proteinExistence type="predicted"/>
<sequence length="451" mass="49743">MHIIHHGAKTGVTGSCHQLTTENGKLLVDCGLFQGDEVRPLDIEFDVHDIDALILTHAHIDHIGRLPWLLAAGFSSPIYCTYATAKLVPMMLDDALRLQLGLNRKDRQRILKLIESLTIPVNYGTWHSVNHQSALVADIRFQPAGHILGSAYVEIKLPSDETIVFSGDLGPYNTPLLPDPTPPERADILVIESTYGDGTHEAIEQRADRLKTLINRSLRDGGVILIPAFSVGRTQELLFDIEAIIATQLNDFEKRAWSTIPVILDSPMAAKVTDHYRTFKALWGSEAKTRLEEGRHPLAFDQCITIDSHRDHQALVNRLKQTGEPAIVVAASGMCNGGRILNYLEALLPDSRTDVILAGYQAKGTLGRRLQRGAERVEIGNESVEVNAHIHTMSGYSAHADQTDLLRFIAGTPNAPKEVRIVHGDKQAQQALAKQIEKRKLAERAVLGAET</sequence>
<dbReference type="InterPro" id="IPR036866">
    <property type="entry name" value="RibonucZ/Hydroxyglut_hydro"/>
</dbReference>
<dbReference type="SMART" id="SM00849">
    <property type="entry name" value="Lactamase_B"/>
    <property type="match status" value="1"/>
</dbReference>
<dbReference type="InterPro" id="IPR001279">
    <property type="entry name" value="Metallo-B-lactamas"/>
</dbReference>
<dbReference type="SUPFAM" id="SSF56281">
    <property type="entry name" value="Metallo-hydrolase/oxidoreductase"/>
    <property type="match status" value="1"/>
</dbReference>
<comment type="caution">
    <text evidence="4">The sequence shown here is derived from an EMBL/GenBank/DDBJ whole genome shotgun (WGS) entry which is preliminary data.</text>
</comment>
<dbReference type="Gene3D" id="3.40.50.10890">
    <property type="match status" value="1"/>
</dbReference>
<dbReference type="Pfam" id="PF00753">
    <property type="entry name" value="Lactamase_B"/>
    <property type="match status" value="1"/>
</dbReference>
<evidence type="ECO:0000313" key="4">
    <source>
        <dbReference type="EMBL" id="MDD1782466.1"/>
    </source>
</evidence>
<dbReference type="PANTHER" id="PTHR11203:SF37">
    <property type="entry name" value="INTEGRATOR COMPLEX SUBUNIT 11"/>
    <property type="match status" value="1"/>
</dbReference>
<keyword evidence="1" id="KW-0378">Hydrolase</keyword>
<feature type="domain" description="Beta-Casp" evidence="3">
    <location>
        <begin position="234"/>
        <end position="370"/>
    </location>
</feature>
<dbReference type="Pfam" id="PF10996">
    <property type="entry name" value="Beta-Casp"/>
    <property type="match status" value="1"/>
</dbReference>
<dbReference type="Pfam" id="PF07521">
    <property type="entry name" value="RMMBL"/>
    <property type="match status" value="1"/>
</dbReference>
<evidence type="ECO:0000313" key="5">
    <source>
        <dbReference type="Proteomes" id="UP001149821"/>
    </source>
</evidence>
<organism evidence="4 5">
    <name type="scientific">Enterovibrio qingdaonensis</name>
    <dbReference type="NCBI Taxonomy" id="2899818"/>
    <lineage>
        <taxon>Bacteria</taxon>
        <taxon>Pseudomonadati</taxon>
        <taxon>Pseudomonadota</taxon>
        <taxon>Gammaproteobacteria</taxon>
        <taxon>Vibrionales</taxon>
        <taxon>Vibrionaceae</taxon>
        <taxon>Enterovibrio</taxon>
    </lineage>
</organism>
<keyword evidence="5" id="KW-1185">Reference proteome</keyword>
<dbReference type="InterPro" id="IPR050698">
    <property type="entry name" value="MBL"/>
</dbReference>
<dbReference type="EMBL" id="JAJUBB010000010">
    <property type="protein sequence ID" value="MDD1782466.1"/>
    <property type="molecule type" value="Genomic_DNA"/>
</dbReference>
<dbReference type="SMART" id="SM01027">
    <property type="entry name" value="Beta-Casp"/>
    <property type="match status" value="1"/>
</dbReference>
<gene>
    <name evidence="4" type="ORF">LRP49_14940</name>
</gene>
<feature type="domain" description="Metallo-beta-lactamase" evidence="2">
    <location>
        <begin position="13"/>
        <end position="218"/>
    </location>
</feature>
<reference evidence="4" key="1">
    <citation type="submission" date="2021-12" db="EMBL/GenBank/DDBJ databases">
        <title>Enterovibrio ZSDZ35 sp. nov. and Enterovibrio ZSDZ42 sp. nov., isolated from coastal seawater in Qingdao.</title>
        <authorList>
            <person name="Zhang P."/>
        </authorList>
    </citation>
    <scope>NUCLEOTIDE SEQUENCE</scope>
    <source>
        <strain evidence="4">ZSDZ35</strain>
    </source>
</reference>
<evidence type="ECO:0000259" key="2">
    <source>
        <dbReference type="SMART" id="SM00849"/>
    </source>
</evidence>
<dbReference type="InterPro" id="IPR022712">
    <property type="entry name" value="Beta_Casp"/>
</dbReference>
<accession>A0ABT5QNA1</accession>
<protein>
    <submittedName>
        <fullName evidence="4">MBL fold metallo-hydrolase</fullName>
    </submittedName>
</protein>
<dbReference type="Proteomes" id="UP001149821">
    <property type="component" value="Unassembled WGS sequence"/>
</dbReference>
<evidence type="ECO:0000256" key="1">
    <source>
        <dbReference type="ARBA" id="ARBA00022801"/>
    </source>
</evidence>
<evidence type="ECO:0000259" key="3">
    <source>
        <dbReference type="SMART" id="SM01027"/>
    </source>
</evidence>
<dbReference type="PANTHER" id="PTHR11203">
    <property type="entry name" value="CLEAVAGE AND POLYADENYLATION SPECIFICITY FACTOR FAMILY MEMBER"/>
    <property type="match status" value="1"/>
</dbReference>
<name>A0ABT5QNA1_9GAMM</name>
<dbReference type="InterPro" id="IPR011108">
    <property type="entry name" value="RMMBL"/>
</dbReference>
<dbReference type="CDD" id="cd16295">
    <property type="entry name" value="TTHA0252-CPSF-like_MBL-fold"/>
    <property type="match status" value="1"/>
</dbReference>